<dbReference type="STRING" id="4795.A0A225WKF0"/>
<accession>A0A225WKF0</accession>
<evidence type="ECO:0000313" key="1">
    <source>
        <dbReference type="EMBL" id="OWZ18032.1"/>
    </source>
</evidence>
<organism evidence="1 2">
    <name type="scientific">Phytophthora megakarya</name>
    <dbReference type="NCBI Taxonomy" id="4795"/>
    <lineage>
        <taxon>Eukaryota</taxon>
        <taxon>Sar</taxon>
        <taxon>Stramenopiles</taxon>
        <taxon>Oomycota</taxon>
        <taxon>Peronosporomycetes</taxon>
        <taxon>Peronosporales</taxon>
        <taxon>Peronosporaceae</taxon>
        <taxon>Phytophthora</taxon>
    </lineage>
</organism>
<name>A0A225WKF0_9STRA</name>
<comment type="caution">
    <text evidence="1">The sequence shown here is derived from an EMBL/GenBank/DDBJ whole genome shotgun (WGS) entry which is preliminary data.</text>
</comment>
<dbReference type="Proteomes" id="UP000198211">
    <property type="component" value="Unassembled WGS sequence"/>
</dbReference>
<proteinExistence type="predicted"/>
<sequence>MLATKGLEQSAAKDAWLNRATNQSPNQLWAHQNVLTEYQVWVSFRVATMQLNLFHERRKVDNSCQKLQCCRSSKDTLYHIFWRCPCAQACWRFMVSHWTGQQCSLKVFKTLCLEIPAPDARMLRLRFQCIFMDDTDACEKEWKRIRWVLSTICVTTSWIQRNRVVHQRRELSLGGCVEEFRTNELWHLNALAKRERRNPRTIVQRMRLQTCLELLEQTPKEAPASGVSDVQPGDQLRVPELIPWLKTFKTIS</sequence>
<keyword evidence="2" id="KW-1185">Reference proteome</keyword>
<dbReference type="EMBL" id="NBNE01000652">
    <property type="protein sequence ID" value="OWZ18032.1"/>
    <property type="molecule type" value="Genomic_DNA"/>
</dbReference>
<dbReference type="AlphaFoldDB" id="A0A225WKF0"/>
<gene>
    <name evidence="1" type="ORF">PHMEG_0007937</name>
</gene>
<evidence type="ECO:0000313" key="2">
    <source>
        <dbReference type="Proteomes" id="UP000198211"/>
    </source>
</evidence>
<reference evidence="2" key="1">
    <citation type="submission" date="2017-03" db="EMBL/GenBank/DDBJ databases">
        <title>Phytopthora megakarya and P. palmivora, two closely related causual agents of cacao black pod achieved similar genome size and gene model numbers by different mechanisms.</title>
        <authorList>
            <person name="Ali S."/>
            <person name="Shao J."/>
            <person name="Larry D.J."/>
            <person name="Kronmiller B."/>
            <person name="Shen D."/>
            <person name="Strem M.D."/>
            <person name="Melnick R.L."/>
            <person name="Guiltinan M.J."/>
            <person name="Tyler B.M."/>
            <person name="Meinhardt L.W."/>
            <person name="Bailey B.A."/>
        </authorList>
    </citation>
    <scope>NUCLEOTIDE SEQUENCE [LARGE SCALE GENOMIC DNA]</scope>
    <source>
        <strain evidence="2">zdho120</strain>
    </source>
</reference>
<protein>
    <submittedName>
        <fullName evidence="1">RxLR effector protein</fullName>
    </submittedName>
</protein>
<dbReference type="OrthoDB" id="93783at2759"/>